<reference evidence="1 2" key="1">
    <citation type="submission" date="2020-06" db="EMBL/GenBank/DDBJ databases">
        <title>Transcriptomic and genomic resources for Thalictrum thalictroides and T. hernandezii: Facilitating candidate gene discovery in an emerging model plant lineage.</title>
        <authorList>
            <person name="Arias T."/>
            <person name="Riano-Pachon D.M."/>
            <person name="Di Stilio V.S."/>
        </authorList>
    </citation>
    <scope>NUCLEOTIDE SEQUENCE [LARGE SCALE GENOMIC DNA]</scope>
    <source>
        <strain evidence="2">cv. WT478/WT964</strain>
        <tissue evidence="1">Leaves</tissue>
    </source>
</reference>
<comment type="caution">
    <text evidence="1">The sequence shown here is derived from an EMBL/GenBank/DDBJ whole genome shotgun (WGS) entry which is preliminary data.</text>
</comment>
<keyword evidence="2" id="KW-1185">Reference proteome</keyword>
<dbReference type="AlphaFoldDB" id="A0A7J6VL01"/>
<proteinExistence type="predicted"/>
<name>A0A7J6VL01_THATH</name>
<accession>A0A7J6VL01</accession>
<sequence>MNTFPQCPEFDLVSKNIKDGFSYHAPNIILYMVYEKNIAKKKSSPDDSGFLLNSKLYQQFLLICASEPKQQCNLEWIFSIATSSPTETCMQHILTILQIQFKIYKETIATEKSSLSFSGSPLLRIVSYAAMHLQKINKNV</sequence>
<evidence type="ECO:0000313" key="1">
    <source>
        <dbReference type="EMBL" id="KAF5185288.1"/>
    </source>
</evidence>
<evidence type="ECO:0000313" key="2">
    <source>
        <dbReference type="Proteomes" id="UP000554482"/>
    </source>
</evidence>
<gene>
    <name evidence="1" type="ORF">FRX31_025122</name>
</gene>
<dbReference type="EMBL" id="JABWDY010030904">
    <property type="protein sequence ID" value="KAF5185288.1"/>
    <property type="molecule type" value="Genomic_DNA"/>
</dbReference>
<protein>
    <submittedName>
        <fullName evidence="1">Uncharacterized protein</fullName>
    </submittedName>
</protein>
<organism evidence="1 2">
    <name type="scientific">Thalictrum thalictroides</name>
    <name type="common">Rue-anemone</name>
    <name type="synonym">Anemone thalictroides</name>
    <dbReference type="NCBI Taxonomy" id="46969"/>
    <lineage>
        <taxon>Eukaryota</taxon>
        <taxon>Viridiplantae</taxon>
        <taxon>Streptophyta</taxon>
        <taxon>Embryophyta</taxon>
        <taxon>Tracheophyta</taxon>
        <taxon>Spermatophyta</taxon>
        <taxon>Magnoliopsida</taxon>
        <taxon>Ranunculales</taxon>
        <taxon>Ranunculaceae</taxon>
        <taxon>Thalictroideae</taxon>
        <taxon>Thalictrum</taxon>
    </lineage>
</organism>
<dbReference type="Proteomes" id="UP000554482">
    <property type="component" value="Unassembled WGS sequence"/>
</dbReference>